<protein>
    <recommendedName>
        <fullName evidence="2">Gfd2/YDR514C-like C-terminal domain-containing protein</fullName>
    </recommendedName>
</protein>
<name>A0A9P6G667_9PLEO</name>
<accession>A0A9P6G667</accession>
<proteinExistence type="predicted"/>
<dbReference type="InterPro" id="IPR040151">
    <property type="entry name" value="Gfd2/YDR514C-like"/>
</dbReference>
<evidence type="ECO:0000313" key="3">
    <source>
        <dbReference type="EMBL" id="KAF9729599.1"/>
    </source>
</evidence>
<dbReference type="OrthoDB" id="5953249at2759"/>
<dbReference type="PANTHER" id="PTHR28083:SF1">
    <property type="entry name" value="GOOD FOR FULL DBP5 ACTIVITY PROTEIN 2"/>
    <property type="match status" value="1"/>
</dbReference>
<dbReference type="InterPro" id="IPR036397">
    <property type="entry name" value="RNaseH_sf"/>
</dbReference>
<gene>
    <name evidence="3" type="ORF">PMIN01_12463</name>
</gene>
<dbReference type="EMBL" id="WJXW01000016">
    <property type="protein sequence ID" value="KAF9729599.1"/>
    <property type="molecule type" value="Genomic_DNA"/>
</dbReference>
<dbReference type="GO" id="GO:0003676">
    <property type="term" value="F:nucleic acid binding"/>
    <property type="evidence" value="ECO:0007669"/>
    <property type="project" value="InterPro"/>
</dbReference>
<feature type="domain" description="Gfd2/YDR514C-like C-terminal" evidence="2">
    <location>
        <begin position="63"/>
        <end position="249"/>
    </location>
</feature>
<evidence type="ECO:0000259" key="2">
    <source>
        <dbReference type="Pfam" id="PF21762"/>
    </source>
</evidence>
<comment type="caution">
    <text evidence="3">The sequence shown here is derived from an EMBL/GenBank/DDBJ whole genome shotgun (WGS) entry which is preliminary data.</text>
</comment>
<dbReference type="PANTHER" id="PTHR28083">
    <property type="entry name" value="GOOD FOR FULL DBP5 ACTIVITY PROTEIN 2"/>
    <property type="match status" value="1"/>
</dbReference>
<dbReference type="SUPFAM" id="SSF53098">
    <property type="entry name" value="Ribonuclease H-like"/>
    <property type="match status" value="1"/>
</dbReference>
<dbReference type="InterPro" id="IPR012337">
    <property type="entry name" value="RNaseH-like_sf"/>
</dbReference>
<reference evidence="3" key="1">
    <citation type="journal article" date="2020" name="Mol. Plant Microbe Interact.">
        <title>Genome Sequence of the Biocontrol Agent Coniothyrium minitans strain Conio (IMI 134523).</title>
        <authorList>
            <person name="Patel D."/>
            <person name="Shittu T.A."/>
            <person name="Baroncelli R."/>
            <person name="Muthumeenakshi S."/>
            <person name="Osborne T.H."/>
            <person name="Janganan T.K."/>
            <person name="Sreenivasaprasad S."/>
        </authorList>
    </citation>
    <scope>NUCLEOTIDE SEQUENCE</scope>
    <source>
        <strain evidence="3">Conio</strain>
    </source>
</reference>
<dbReference type="Gene3D" id="3.30.420.10">
    <property type="entry name" value="Ribonuclease H-like superfamily/Ribonuclease H"/>
    <property type="match status" value="1"/>
</dbReference>
<dbReference type="GO" id="GO:0005634">
    <property type="term" value="C:nucleus"/>
    <property type="evidence" value="ECO:0007669"/>
    <property type="project" value="TreeGrafter"/>
</dbReference>
<dbReference type="AlphaFoldDB" id="A0A9P6G667"/>
<dbReference type="Pfam" id="PF21762">
    <property type="entry name" value="DEDDh_C"/>
    <property type="match status" value="1"/>
</dbReference>
<evidence type="ECO:0000256" key="1">
    <source>
        <dbReference type="SAM" id="MobiDB-lite"/>
    </source>
</evidence>
<feature type="compositionally biased region" description="Polar residues" evidence="1">
    <location>
        <begin position="382"/>
        <end position="399"/>
    </location>
</feature>
<evidence type="ECO:0000313" key="4">
    <source>
        <dbReference type="Proteomes" id="UP000756921"/>
    </source>
</evidence>
<keyword evidence="4" id="KW-1185">Reference proteome</keyword>
<sequence>MSSLNSLTAAEEYAMVDRAAMADVKGLFSALSHAECLRFCLGIEDTTKPQFSSVPALAYLTTVICFDTESWHADSSKLTEVGFNRFSTDLVRKIEAGPWGENFLRKVSFYHGRIAENSHLQTRGTSTTGDPSSNRFGQTRFLSSQQAYNALEEFFAVRTSDGQGLCPVIILGHALGNDTNKLKKLIGFNPNRLGNVVKEIDTQQIVRDLGFWTARDQIGLQRIVNTLGFQYRDAHTASNDAAMTMIAAVLLVLPENGYSEEKELQEVIDGIEQLSQSNDWTHGSDKYCRRCHARDHFFETGGYRGGRCKVPVHCDHCEEAGRHRASMGHFTEDCISFALENGNTKLAKERKEAKRKAQEQRMSEGGKPPASTPKMRHARVPSCSSFEVPTTGLNHTKKD</sequence>
<organism evidence="3 4">
    <name type="scientific">Paraphaeosphaeria minitans</name>
    <dbReference type="NCBI Taxonomy" id="565426"/>
    <lineage>
        <taxon>Eukaryota</taxon>
        <taxon>Fungi</taxon>
        <taxon>Dikarya</taxon>
        <taxon>Ascomycota</taxon>
        <taxon>Pezizomycotina</taxon>
        <taxon>Dothideomycetes</taxon>
        <taxon>Pleosporomycetidae</taxon>
        <taxon>Pleosporales</taxon>
        <taxon>Massarineae</taxon>
        <taxon>Didymosphaeriaceae</taxon>
        <taxon>Paraphaeosphaeria</taxon>
    </lineage>
</organism>
<feature type="compositionally biased region" description="Basic and acidic residues" evidence="1">
    <location>
        <begin position="347"/>
        <end position="364"/>
    </location>
</feature>
<dbReference type="InterPro" id="IPR048519">
    <property type="entry name" value="Gfd2/YDR514C-like_C"/>
</dbReference>
<dbReference type="Proteomes" id="UP000756921">
    <property type="component" value="Unassembled WGS sequence"/>
</dbReference>
<feature type="region of interest" description="Disordered" evidence="1">
    <location>
        <begin position="347"/>
        <end position="399"/>
    </location>
</feature>